<dbReference type="Proteomes" id="UP000198662">
    <property type="component" value="Unassembled WGS sequence"/>
</dbReference>
<dbReference type="STRING" id="380244.SAMN05216298_4942"/>
<accession>A0A1G9MG45</accession>
<evidence type="ECO:0000313" key="2">
    <source>
        <dbReference type="Proteomes" id="UP000198662"/>
    </source>
</evidence>
<reference evidence="2" key="1">
    <citation type="submission" date="2016-10" db="EMBL/GenBank/DDBJ databases">
        <authorList>
            <person name="Varghese N."/>
            <person name="Submissions S."/>
        </authorList>
    </citation>
    <scope>NUCLEOTIDE SEQUENCE [LARGE SCALE GENOMIC DNA]</scope>
    <source>
        <strain evidence="2">CGMCC 4.3147</strain>
    </source>
</reference>
<name>A0A1G9MG45_9ACTN</name>
<sequence>MLPYSLSAGRSFAGPASQVASATAPAALSEVRSHLRRSLLRLLREIPISRLCQPRFDFVSPDRRTRGVIDQVPVPS</sequence>
<protein>
    <submittedName>
        <fullName evidence="1">Uncharacterized protein</fullName>
    </submittedName>
</protein>
<dbReference type="EMBL" id="FNGF01000009">
    <property type="protein sequence ID" value="SDL72971.1"/>
    <property type="molecule type" value="Genomic_DNA"/>
</dbReference>
<gene>
    <name evidence="1" type="ORF">SAMN05216298_4942</name>
</gene>
<proteinExistence type="predicted"/>
<evidence type="ECO:0000313" key="1">
    <source>
        <dbReference type="EMBL" id="SDL72971.1"/>
    </source>
</evidence>
<keyword evidence="2" id="KW-1185">Reference proteome</keyword>
<organism evidence="1 2">
    <name type="scientific">Glycomyces sambucus</name>
    <dbReference type="NCBI Taxonomy" id="380244"/>
    <lineage>
        <taxon>Bacteria</taxon>
        <taxon>Bacillati</taxon>
        <taxon>Actinomycetota</taxon>
        <taxon>Actinomycetes</taxon>
        <taxon>Glycomycetales</taxon>
        <taxon>Glycomycetaceae</taxon>
        <taxon>Glycomyces</taxon>
    </lineage>
</organism>
<dbReference type="AlphaFoldDB" id="A0A1G9MG45"/>